<keyword evidence="3" id="KW-0131">Cell cycle</keyword>
<evidence type="ECO:0000313" key="4">
    <source>
        <dbReference type="EMBL" id="EGF87285.1"/>
    </source>
</evidence>
<evidence type="ECO:0000256" key="3">
    <source>
        <dbReference type="HAMAP-Rule" id="MF_01805"/>
    </source>
</evidence>
<dbReference type="GO" id="GO:0007059">
    <property type="term" value="P:chromosome segregation"/>
    <property type="evidence" value="ECO:0007669"/>
    <property type="project" value="UniProtKB-UniRule"/>
</dbReference>
<dbReference type="HAMAP" id="MF_01805">
    <property type="entry name" value="ScpA"/>
    <property type="match status" value="1"/>
</dbReference>
<evidence type="ECO:0000256" key="2">
    <source>
        <dbReference type="ARBA" id="ARBA00044777"/>
    </source>
</evidence>
<dbReference type="RefSeq" id="WP_003145974.1">
    <property type="nucleotide sequence ID" value="NZ_GL883582.1"/>
</dbReference>
<dbReference type="Gene3D" id="6.10.250.2410">
    <property type="match status" value="1"/>
</dbReference>
<dbReference type="PANTHER" id="PTHR33969">
    <property type="entry name" value="SEGREGATION AND CONDENSATION PROTEIN A"/>
    <property type="match status" value="1"/>
</dbReference>
<name>A0AA87AL87_9BACL</name>
<evidence type="ECO:0000256" key="1">
    <source>
        <dbReference type="ARBA" id="ARBA00022829"/>
    </source>
</evidence>
<protein>
    <recommendedName>
        <fullName evidence="2 3">Segregation and condensation protein A</fullName>
    </recommendedName>
</protein>
<keyword evidence="1 3" id="KW-0159">Chromosome partition</keyword>
<organism evidence="4 5">
    <name type="scientific">Gemella haemolysans M341</name>
    <dbReference type="NCBI Taxonomy" id="562981"/>
    <lineage>
        <taxon>Bacteria</taxon>
        <taxon>Bacillati</taxon>
        <taxon>Bacillota</taxon>
        <taxon>Bacilli</taxon>
        <taxon>Bacillales</taxon>
        <taxon>Gemellaceae</taxon>
        <taxon>Gemella</taxon>
    </lineage>
</organism>
<comment type="subcellular location">
    <subcellularLocation>
        <location evidence="3">Cytoplasm</location>
    </subcellularLocation>
    <text evidence="3">Associated with two foci at the outer edges of the nucleoid region in young cells, and at four foci within both cell halves in older cells.</text>
</comment>
<comment type="caution">
    <text evidence="4">The sequence shown here is derived from an EMBL/GenBank/DDBJ whole genome shotgun (WGS) entry which is preliminary data.</text>
</comment>
<evidence type="ECO:0000313" key="5">
    <source>
        <dbReference type="Proteomes" id="UP000004773"/>
    </source>
</evidence>
<dbReference type="InterPro" id="IPR003768">
    <property type="entry name" value="ScpA"/>
</dbReference>
<proteinExistence type="inferred from homology"/>
<gene>
    <name evidence="3" type="primary">scpA</name>
    <name evidence="4" type="ORF">HMPREF0428_00160</name>
</gene>
<dbReference type="EMBL" id="ACRO01000003">
    <property type="protein sequence ID" value="EGF87285.1"/>
    <property type="molecule type" value="Genomic_DNA"/>
</dbReference>
<comment type="subunit">
    <text evidence="3">Component of a cohesin-like complex composed of ScpA, ScpB and the Smc homodimer, in which ScpA and ScpB bind to the head domain of Smc. The presence of the three proteins is required for the association of the complex with DNA.</text>
</comment>
<sequence length="233" mass="27627">MYNVNLEVFQGPLDLLLHLIEKMEIDIYNIPIARLTESYLEYINNNDEFSLENAEEYIVMAATLLHIKSKNLLPKFEDENIDDEEDLVQQLLDYKNYKELSEKLDNLQRMRAQFLDKESANIEVEGSVESLRIPSTKLLRAMENILRSFDEKDSEVSLISYRREVSFEQVKEELVHKFRDRPKMHFFDLVKTYSQKNEIVLMFMGILAMIKEQELLCVDKDGEIILEYKLKEN</sequence>
<dbReference type="GO" id="GO:0051301">
    <property type="term" value="P:cell division"/>
    <property type="evidence" value="ECO:0007669"/>
    <property type="project" value="UniProtKB-KW"/>
</dbReference>
<reference evidence="4 5" key="1">
    <citation type="submission" date="2011-03" db="EMBL/GenBank/DDBJ databases">
        <title>The Genome Sequence of Gemella haemolysans M341.</title>
        <authorList>
            <consortium name="The Broad Institute Genome Sequencing Platform"/>
            <consortium name="The Broad Institute Genome Sequencing Center for Infectious Disease"/>
            <person name="Earl A."/>
            <person name="Ward D."/>
            <person name="Feldgarden M."/>
            <person name="Gevers D."/>
            <person name="Sibley C.D."/>
            <person name="Field T.R."/>
            <person name="Grinwis M."/>
            <person name="Eshaghurshan C.S."/>
            <person name="Surette M.G."/>
            <person name="Young S.K."/>
            <person name="Zeng Q."/>
            <person name="Gargeya S."/>
            <person name="Fitzgerald M."/>
            <person name="Haas B."/>
            <person name="Abouelleil A."/>
            <person name="Alvarado L."/>
            <person name="Arachchi H.M."/>
            <person name="Berlin A."/>
            <person name="Brown A."/>
            <person name="Chapman S.B."/>
            <person name="Chen Z."/>
            <person name="Dunbar C."/>
            <person name="Freedman E."/>
            <person name="Gearin G."/>
            <person name="Gellesch M."/>
            <person name="Goldberg J."/>
            <person name="Griggs A."/>
            <person name="Gujja S."/>
            <person name="Heilman E.R."/>
            <person name="Heiman D."/>
            <person name="Howarth C."/>
            <person name="Larson L."/>
            <person name="Lui A."/>
            <person name="MacDonald P.J.P."/>
            <person name="Mehta T."/>
            <person name="Montmayeur A."/>
            <person name="Murphy C."/>
            <person name="Neiman D."/>
            <person name="Pearson M."/>
            <person name="Priest M."/>
            <person name="Roberts A."/>
            <person name="Saif S."/>
            <person name="Shea T."/>
            <person name="Shenoy N."/>
            <person name="Sisk P."/>
            <person name="Stolte C."/>
            <person name="Sykes S."/>
            <person name="White J."/>
            <person name="Yandava C."/>
            <person name="Wortman J."/>
            <person name="Nusbaum C."/>
            <person name="Birren B."/>
        </authorList>
    </citation>
    <scope>NUCLEOTIDE SEQUENCE [LARGE SCALE GENOMIC DNA]</scope>
    <source>
        <strain evidence="4 5">M341</strain>
    </source>
</reference>
<dbReference type="PANTHER" id="PTHR33969:SF2">
    <property type="entry name" value="SEGREGATION AND CONDENSATION PROTEIN A"/>
    <property type="match status" value="1"/>
</dbReference>
<dbReference type="Proteomes" id="UP000004773">
    <property type="component" value="Unassembled WGS sequence"/>
</dbReference>
<keyword evidence="3" id="KW-0132">Cell division</keyword>
<dbReference type="GO" id="GO:0005737">
    <property type="term" value="C:cytoplasm"/>
    <property type="evidence" value="ECO:0007669"/>
    <property type="project" value="UniProtKB-SubCell"/>
</dbReference>
<comment type="similarity">
    <text evidence="3">Belongs to the ScpA family.</text>
</comment>
<dbReference type="Pfam" id="PF02616">
    <property type="entry name" value="SMC_ScpA"/>
    <property type="match status" value="1"/>
</dbReference>
<keyword evidence="3" id="KW-0963">Cytoplasm</keyword>
<dbReference type="GO" id="GO:0006260">
    <property type="term" value="P:DNA replication"/>
    <property type="evidence" value="ECO:0007669"/>
    <property type="project" value="UniProtKB-UniRule"/>
</dbReference>
<comment type="function">
    <text evidence="3">Participates in chromosomal partition during cell division. May act via the formation of a condensin-like complex containing Smc and ScpB that pull DNA away from mid-cell into both cell halves.</text>
</comment>
<accession>A0AA87AL87</accession>
<dbReference type="AlphaFoldDB" id="A0AA87AL87"/>